<dbReference type="Gene3D" id="1.10.3810.10">
    <property type="entry name" value="Biosynthetic peptidoglycan transglycosylase-like"/>
    <property type="match status" value="1"/>
</dbReference>
<reference evidence="28" key="2">
    <citation type="submission" date="2021-04" db="EMBL/GenBank/DDBJ databases">
        <authorList>
            <person name="Gilroy R."/>
        </authorList>
    </citation>
    <scope>NUCLEOTIDE SEQUENCE</scope>
    <source>
        <strain evidence="28">USASDec5-558</strain>
    </source>
</reference>
<evidence type="ECO:0000256" key="10">
    <source>
        <dbReference type="ARBA" id="ARBA00022676"/>
    </source>
</evidence>
<evidence type="ECO:0000256" key="2">
    <source>
        <dbReference type="ARBA" id="ARBA00004236"/>
    </source>
</evidence>
<evidence type="ECO:0000256" key="22">
    <source>
        <dbReference type="PIRSR" id="PIRSR002799-1"/>
    </source>
</evidence>
<name>A0A9D1WBB9_9GAMM</name>
<comment type="subcellular location">
    <subcellularLocation>
        <location evidence="2">Cell membrane</location>
    </subcellularLocation>
</comment>
<feature type="compositionally biased region" description="Polar residues" evidence="23">
    <location>
        <begin position="839"/>
        <end position="853"/>
    </location>
</feature>
<dbReference type="InterPro" id="IPR050396">
    <property type="entry name" value="Glycosyltr_51/Transpeptidase"/>
</dbReference>
<evidence type="ECO:0000256" key="11">
    <source>
        <dbReference type="ARBA" id="ARBA00022679"/>
    </source>
</evidence>
<evidence type="ECO:0000256" key="21">
    <source>
        <dbReference type="NCBIfam" id="TIGR02071"/>
    </source>
</evidence>
<feature type="domain" description="Penicillin-binding protein transpeptidase" evidence="25">
    <location>
        <begin position="443"/>
        <end position="694"/>
    </location>
</feature>
<dbReference type="InterPro" id="IPR001460">
    <property type="entry name" value="PCN-bd_Tpept"/>
</dbReference>
<evidence type="ECO:0000256" key="18">
    <source>
        <dbReference type="ARBA" id="ARBA00023316"/>
    </source>
</evidence>
<feature type="domain" description="Glycosyl transferase family 51" evidence="26">
    <location>
        <begin position="166"/>
        <end position="340"/>
    </location>
</feature>
<accession>A0A9D1WBB9</accession>
<keyword evidence="18" id="KW-0961">Cell wall biogenesis/degradation</keyword>
<feature type="compositionally biased region" description="Low complexity" evidence="23">
    <location>
        <begin position="787"/>
        <end position="810"/>
    </location>
</feature>
<dbReference type="InterPro" id="IPR028166">
    <property type="entry name" value="UB2H"/>
</dbReference>
<keyword evidence="11" id="KW-0808">Transferase</keyword>
<evidence type="ECO:0000256" key="16">
    <source>
        <dbReference type="ARBA" id="ARBA00023251"/>
    </source>
</evidence>
<evidence type="ECO:0000256" key="7">
    <source>
        <dbReference type="ARBA" id="ARBA00022475"/>
    </source>
</evidence>
<dbReference type="InterPro" id="IPR001264">
    <property type="entry name" value="Glyco_trans_51"/>
</dbReference>
<dbReference type="EMBL" id="DXEV01000013">
    <property type="protein sequence ID" value="HIX55923.1"/>
    <property type="molecule type" value="Genomic_DNA"/>
</dbReference>
<keyword evidence="24" id="KW-0812">Transmembrane</keyword>
<evidence type="ECO:0000259" key="26">
    <source>
        <dbReference type="Pfam" id="PF00912"/>
    </source>
</evidence>
<evidence type="ECO:0000259" key="27">
    <source>
        <dbReference type="Pfam" id="PF14814"/>
    </source>
</evidence>
<dbReference type="SUPFAM" id="SSF56601">
    <property type="entry name" value="beta-lactamase/transpeptidase-like"/>
    <property type="match status" value="1"/>
</dbReference>
<keyword evidence="10" id="KW-0328">Glycosyltransferase</keyword>
<evidence type="ECO:0000259" key="25">
    <source>
        <dbReference type="Pfam" id="PF00905"/>
    </source>
</evidence>
<dbReference type="GO" id="GO:0008360">
    <property type="term" value="P:regulation of cell shape"/>
    <property type="evidence" value="ECO:0007669"/>
    <property type="project" value="UniProtKB-KW"/>
</dbReference>
<gene>
    <name evidence="28" type="primary">mrcB</name>
    <name evidence="28" type="ORF">H9850_00435</name>
</gene>
<evidence type="ECO:0000256" key="12">
    <source>
        <dbReference type="ARBA" id="ARBA00022801"/>
    </source>
</evidence>
<proteinExistence type="inferred from homology"/>
<dbReference type="GO" id="GO:0009252">
    <property type="term" value="P:peptidoglycan biosynthetic process"/>
    <property type="evidence" value="ECO:0007669"/>
    <property type="project" value="UniProtKB-UniRule"/>
</dbReference>
<dbReference type="GO" id="GO:0030288">
    <property type="term" value="C:outer membrane-bounded periplasmic space"/>
    <property type="evidence" value="ECO:0007669"/>
    <property type="project" value="TreeGrafter"/>
</dbReference>
<dbReference type="GO" id="GO:0005886">
    <property type="term" value="C:plasma membrane"/>
    <property type="evidence" value="ECO:0007669"/>
    <property type="project" value="UniProtKB-SubCell"/>
</dbReference>
<keyword evidence="9" id="KW-0645">Protease</keyword>
<keyword evidence="16" id="KW-0046">Antibiotic resistance</keyword>
<keyword evidence="24" id="KW-1133">Transmembrane helix</keyword>
<reference evidence="28" key="1">
    <citation type="journal article" date="2021" name="PeerJ">
        <title>Extensive microbial diversity within the chicken gut microbiome revealed by metagenomics and culture.</title>
        <authorList>
            <person name="Gilroy R."/>
            <person name="Ravi A."/>
            <person name="Getino M."/>
            <person name="Pursley I."/>
            <person name="Horton D.L."/>
            <person name="Alikhan N.F."/>
            <person name="Baker D."/>
            <person name="Gharbi K."/>
            <person name="Hall N."/>
            <person name="Watson M."/>
            <person name="Adriaenssens E.M."/>
            <person name="Foster-Nyarko E."/>
            <person name="Jarju S."/>
            <person name="Secka A."/>
            <person name="Antonio M."/>
            <person name="Oren A."/>
            <person name="Chaudhuri R.R."/>
            <person name="La Ragione R."/>
            <person name="Hildebrand F."/>
            <person name="Pallen M.J."/>
        </authorList>
    </citation>
    <scope>NUCLEOTIDE SEQUENCE</scope>
    <source>
        <strain evidence="28">USASDec5-558</strain>
    </source>
</reference>
<evidence type="ECO:0000313" key="28">
    <source>
        <dbReference type="EMBL" id="HIX55923.1"/>
    </source>
</evidence>
<dbReference type="NCBIfam" id="TIGR02071">
    <property type="entry name" value="PBP_1b"/>
    <property type="match status" value="1"/>
</dbReference>
<dbReference type="InterPro" id="IPR012338">
    <property type="entry name" value="Beta-lactam/transpept-like"/>
</dbReference>
<evidence type="ECO:0000256" key="15">
    <source>
        <dbReference type="ARBA" id="ARBA00023136"/>
    </source>
</evidence>
<dbReference type="GO" id="GO:0046677">
    <property type="term" value="P:response to antibiotic"/>
    <property type="evidence" value="ECO:0007669"/>
    <property type="project" value="UniProtKB-UniRule"/>
</dbReference>
<evidence type="ECO:0000256" key="1">
    <source>
        <dbReference type="ARBA" id="ARBA00002624"/>
    </source>
</evidence>
<sequence>MRKAGLLPPISIWRRIWNGIKYLFSLGLKLTLVGICISVVLFIYFDAVVIDGYEVDDKWVLPAVVYSRPLELYPDQRLSLKQMVYELELLQYRKVESPRRPGEYAVNEKNGRLVLIKRPFSFPDGEEKQMSVLVEFDDKRVERIVNAETMQELAFMRMDPVLLDRINRINPEEDRIFISLNEVPPQLITTLLEIEDRSYYQHFGINPVAIARAFVKNMVAGHVVEGGSTITQQLVKNYFLTNERSYSRKLKEIFMAIAMNHRYTKDQILEAYMNEIYLGQNGNAGIYGFGLASYFYFGVPVSELSLDQMALLVGLIKGPSYYDPWRYPDHALERRNTVLAVLRNRGHISPEVFEEFAAKPIKVIPRGQLSYRKTPAFMGLVKTEIGTRFKEEEERTGKDFLSGNGIRIFTSLDPQAQIAAETAVSEQIAELEKSKKKEGLEAAMVVSSWRTGEVSAVVGSADPKYDGFNRALDSRRQVGSLIKPFVYLTAFHQGYHLGSIVNDSPVQVKLPNGDIWAPKNDDKRFRGPIRVIRAMASSLNVPTVRVGMGAGLDNVVNTLHAAGFKRDVNLYPSIVLGTPELSPYELNSMYVGMATEGIYRDLTTLRTIEKNGEIVYQRGGNRSARTLDPKDTYLALYGMTEATRSGTGRRIGRMFPDVTIASKTGTTNDFRDSWTVGMDSDELVTVWVGFDNNKSTGLYGSSGAMLLYAAYLQERGVNSLELNRPDGIVFVNFDKEGNVLANGCEEDGMEMFPARADRIQYVKQCNNFGEQGYDDVPFVDAPLQNWQPQQQPMQPQQPMQQQPQQQPNMQFIPAHQGAAPASPSSNAGFATGPAPVPQPNSAALNSDQVQDSGAQDVEPVQPDMQARPTQSSSENIERQADSFEEELLGIF</sequence>
<dbReference type="PANTHER" id="PTHR32282:SF11">
    <property type="entry name" value="PENICILLIN-BINDING PROTEIN 1B"/>
    <property type="match status" value="1"/>
</dbReference>
<keyword evidence="13" id="KW-0133">Cell shape</keyword>
<comment type="function">
    <text evidence="1">Cell wall formation. Synthesis of cross-linked peptidoglycan from the lipid intermediates. The enzyme has a penicillin-insensitive transglycosylase N-terminal domain (formation of linear glycan strands) and a penicillin-sensitive transpeptidase C-terminal domain (cross-linking of the peptide subunits).</text>
</comment>
<dbReference type="PANTHER" id="PTHR32282">
    <property type="entry name" value="BINDING PROTEIN TRANSPEPTIDASE, PUTATIVE-RELATED"/>
    <property type="match status" value="1"/>
</dbReference>
<dbReference type="InterPro" id="IPR036950">
    <property type="entry name" value="PBP_transglycosylase"/>
</dbReference>
<dbReference type="PIRSF" id="PIRSF002799">
    <property type="entry name" value="PBP_1b"/>
    <property type="match status" value="1"/>
</dbReference>
<evidence type="ECO:0000256" key="20">
    <source>
        <dbReference type="ARBA" id="ARBA00049902"/>
    </source>
</evidence>
<evidence type="ECO:0000256" key="13">
    <source>
        <dbReference type="ARBA" id="ARBA00022960"/>
    </source>
</evidence>
<keyword evidence="8" id="KW-0121">Carboxypeptidase</keyword>
<keyword evidence="14" id="KW-0573">Peptidoglycan synthesis</keyword>
<dbReference type="Proteomes" id="UP000886829">
    <property type="component" value="Unassembled WGS sequence"/>
</dbReference>
<comment type="similarity">
    <text evidence="5">In the N-terminal section; belongs to the glycosyltransferase 51 family.</text>
</comment>
<evidence type="ECO:0000256" key="24">
    <source>
        <dbReference type="SAM" id="Phobius"/>
    </source>
</evidence>
<evidence type="ECO:0000256" key="3">
    <source>
        <dbReference type="ARBA" id="ARBA00004752"/>
    </source>
</evidence>
<evidence type="ECO:0000313" key="29">
    <source>
        <dbReference type="Proteomes" id="UP000886829"/>
    </source>
</evidence>
<dbReference type="Gene3D" id="3.40.710.10">
    <property type="entry name" value="DD-peptidase/beta-lactamase superfamily"/>
    <property type="match status" value="1"/>
</dbReference>
<feature type="active site" description="Proton donor; for transglycosylase activity" evidence="22">
    <location>
        <position position="195"/>
    </location>
</feature>
<dbReference type="GO" id="GO:0009274">
    <property type="term" value="C:peptidoglycan-based cell wall"/>
    <property type="evidence" value="ECO:0007669"/>
    <property type="project" value="UniProtKB-UniRule"/>
</dbReference>
<keyword evidence="12" id="KW-0378">Hydrolase</keyword>
<comment type="catalytic activity">
    <reaction evidence="19">
        <text>Preferential cleavage: (Ac)2-L-Lys-D-Ala-|-D-Ala. Also transpeptidation of peptidyl-alanyl moieties that are N-acyl substituents of D-alanine.</text>
        <dbReference type="EC" id="3.4.16.4"/>
    </reaction>
</comment>
<dbReference type="GO" id="GO:0008658">
    <property type="term" value="F:penicillin binding"/>
    <property type="evidence" value="ECO:0007669"/>
    <property type="project" value="UniProtKB-UniRule"/>
</dbReference>
<evidence type="ECO:0000256" key="19">
    <source>
        <dbReference type="ARBA" id="ARBA00034000"/>
    </source>
</evidence>
<dbReference type="Gene3D" id="3.30.2060.10">
    <property type="entry name" value="Penicillin-binding protein 1b domain"/>
    <property type="match status" value="1"/>
</dbReference>
<evidence type="ECO:0000256" key="9">
    <source>
        <dbReference type="ARBA" id="ARBA00022670"/>
    </source>
</evidence>
<dbReference type="GO" id="GO:0006508">
    <property type="term" value="P:proteolysis"/>
    <property type="evidence" value="ECO:0007669"/>
    <property type="project" value="UniProtKB-KW"/>
</dbReference>
<dbReference type="GO" id="GO:0009002">
    <property type="term" value="F:serine-type D-Ala-D-Ala carboxypeptidase activity"/>
    <property type="evidence" value="ECO:0007669"/>
    <property type="project" value="UniProtKB-EC"/>
</dbReference>
<keyword evidence="7" id="KW-1003">Cell membrane</keyword>
<keyword evidence="17" id="KW-0511">Multifunctional enzyme</keyword>
<feature type="domain" description="Bifunctional transglycosylase second" evidence="27">
    <location>
        <begin position="72"/>
        <end position="158"/>
    </location>
</feature>
<evidence type="ECO:0000256" key="8">
    <source>
        <dbReference type="ARBA" id="ARBA00022645"/>
    </source>
</evidence>
<dbReference type="InterPro" id="IPR023346">
    <property type="entry name" value="Lysozyme-like_dom_sf"/>
</dbReference>
<dbReference type="GO" id="GO:0008955">
    <property type="term" value="F:peptidoglycan glycosyltransferase activity"/>
    <property type="evidence" value="ECO:0007669"/>
    <property type="project" value="UniProtKB-UniRule"/>
</dbReference>
<feature type="transmembrane region" description="Helical" evidence="24">
    <location>
        <begin position="20"/>
        <end position="45"/>
    </location>
</feature>
<evidence type="ECO:0000256" key="17">
    <source>
        <dbReference type="ARBA" id="ARBA00023268"/>
    </source>
</evidence>
<protein>
    <recommendedName>
        <fullName evidence="6 21">Penicillin-binding protein 1B</fullName>
    </recommendedName>
</protein>
<dbReference type="Pfam" id="PF14814">
    <property type="entry name" value="UB2H"/>
    <property type="match status" value="1"/>
</dbReference>
<dbReference type="Pfam" id="PF00912">
    <property type="entry name" value="Transgly"/>
    <property type="match status" value="1"/>
</dbReference>
<feature type="region of interest" description="Disordered" evidence="23">
    <location>
        <begin position="787"/>
        <end position="891"/>
    </location>
</feature>
<comment type="catalytic activity">
    <reaction evidence="20">
        <text>[GlcNAc-(1-&gt;4)-Mur2Ac(oyl-L-Ala-gamma-D-Glu-L-Lys-D-Ala-D-Ala)](n)-di-trans,octa-cis-undecaprenyl diphosphate + beta-D-GlcNAc-(1-&gt;4)-Mur2Ac(oyl-L-Ala-gamma-D-Glu-L-Lys-D-Ala-D-Ala)-di-trans,octa-cis-undecaprenyl diphosphate = [GlcNAc-(1-&gt;4)-Mur2Ac(oyl-L-Ala-gamma-D-Glu-L-Lys-D-Ala-D-Ala)](n+1)-di-trans,octa-cis-undecaprenyl diphosphate + di-trans,octa-cis-undecaprenyl diphosphate + H(+)</text>
        <dbReference type="Rhea" id="RHEA:23708"/>
        <dbReference type="Rhea" id="RHEA-COMP:9602"/>
        <dbReference type="Rhea" id="RHEA-COMP:9603"/>
        <dbReference type="ChEBI" id="CHEBI:15378"/>
        <dbReference type="ChEBI" id="CHEBI:58405"/>
        <dbReference type="ChEBI" id="CHEBI:60033"/>
        <dbReference type="ChEBI" id="CHEBI:78435"/>
        <dbReference type="EC" id="2.4.99.28"/>
    </reaction>
</comment>
<comment type="similarity">
    <text evidence="4">In the C-terminal section; belongs to the transpeptidase family.</text>
</comment>
<evidence type="ECO:0000256" key="23">
    <source>
        <dbReference type="SAM" id="MobiDB-lite"/>
    </source>
</evidence>
<dbReference type="AlphaFoldDB" id="A0A9D1WBB9"/>
<dbReference type="Pfam" id="PF00905">
    <property type="entry name" value="Transpeptidase"/>
    <property type="match status" value="1"/>
</dbReference>
<comment type="pathway">
    <text evidence="3">Cell wall biogenesis; peptidoglycan biosynthesis.</text>
</comment>
<dbReference type="InterPro" id="IPR011813">
    <property type="entry name" value="PBP_1b"/>
</dbReference>
<comment type="caution">
    <text evidence="28">The sequence shown here is derived from an EMBL/GenBank/DDBJ whole genome shotgun (WGS) entry which is preliminary data.</text>
</comment>
<dbReference type="SUPFAM" id="SSF53955">
    <property type="entry name" value="Lysozyme-like"/>
    <property type="match status" value="1"/>
</dbReference>
<feature type="compositionally biased region" description="Acidic residues" evidence="23">
    <location>
        <begin position="882"/>
        <end position="891"/>
    </location>
</feature>
<evidence type="ECO:0000256" key="14">
    <source>
        <dbReference type="ARBA" id="ARBA00022984"/>
    </source>
</evidence>
<evidence type="ECO:0000256" key="5">
    <source>
        <dbReference type="ARBA" id="ARBA00007739"/>
    </source>
</evidence>
<feature type="active site" description="Acyl-ester intermediate; for transpeptidase activity" evidence="22">
    <location>
        <position position="480"/>
    </location>
</feature>
<evidence type="ECO:0000256" key="6">
    <source>
        <dbReference type="ARBA" id="ARBA00018637"/>
    </source>
</evidence>
<keyword evidence="15 24" id="KW-0472">Membrane</keyword>
<dbReference type="GO" id="GO:0071555">
    <property type="term" value="P:cell wall organization"/>
    <property type="evidence" value="ECO:0007669"/>
    <property type="project" value="UniProtKB-KW"/>
</dbReference>
<organism evidence="28 29">
    <name type="scientific">Candidatus Anaerobiospirillum pullistercoris</name>
    <dbReference type="NCBI Taxonomy" id="2838452"/>
    <lineage>
        <taxon>Bacteria</taxon>
        <taxon>Pseudomonadati</taxon>
        <taxon>Pseudomonadota</taxon>
        <taxon>Gammaproteobacteria</taxon>
        <taxon>Aeromonadales</taxon>
        <taxon>Succinivibrionaceae</taxon>
        <taxon>Anaerobiospirillum</taxon>
    </lineage>
</organism>
<evidence type="ECO:0000256" key="4">
    <source>
        <dbReference type="ARBA" id="ARBA00007090"/>
    </source>
</evidence>